<feature type="domain" description="RING-type" evidence="10">
    <location>
        <begin position="18"/>
        <end position="51"/>
    </location>
</feature>
<dbReference type="SUPFAM" id="SSF52113">
    <property type="entry name" value="BRCT domain"/>
    <property type="match status" value="1"/>
</dbReference>
<feature type="domain" description="BRCT" evidence="11">
    <location>
        <begin position="907"/>
        <end position="963"/>
    </location>
</feature>
<dbReference type="PANTHER" id="PTHR13763:SF0">
    <property type="entry name" value="BREAST CANCER TYPE 1 SUSCEPTIBILITY PROTEIN"/>
    <property type="match status" value="1"/>
</dbReference>
<dbReference type="Gene3D" id="3.40.50.10190">
    <property type="entry name" value="BRCT domain"/>
    <property type="match status" value="1"/>
</dbReference>
<dbReference type="GO" id="GO:0070531">
    <property type="term" value="C:BRCA1-A complex"/>
    <property type="evidence" value="ECO:0007669"/>
    <property type="project" value="TreeGrafter"/>
</dbReference>
<dbReference type="AlphaFoldDB" id="A0A9P0HI72"/>
<keyword evidence="5" id="KW-0862">Zinc</keyword>
<name>A0A9P0HI72_NEZVI</name>
<proteinExistence type="predicted"/>
<accession>A0A9P0HI72</accession>
<evidence type="ECO:0000256" key="6">
    <source>
        <dbReference type="ARBA" id="ARBA00023204"/>
    </source>
</evidence>
<evidence type="ECO:0000256" key="4">
    <source>
        <dbReference type="ARBA" id="ARBA00022771"/>
    </source>
</evidence>
<evidence type="ECO:0000256" key="9">
    <source>
        <dbReference type="SAM" id="MobiDB-lite"/>
    </source>
</evidence>
<keyword evidence="3" id="KW-0227">DNA damage</keyword>
<keyword evidence="6" id="KW-0234">DNA repair</keyword>
<evidence type="ECO:0000259" key="10">
    <source>
        <dbReference type="PROSITE" id="PS50089"/>
    </source>
</evidence>
<keyword evidence="2" id="KW-0677">Repeat</keyword>
<evidence type="ECO:0000313" key="13">
    <source>
        <dbReference type="Proteomes" id="UP001152798"/>
    </source>
</evidence>
<organism evidence="12 13">
    <name type="scientific">Nezara viridula</name>
    <name type="common">Southern green stink bug</name>
    <name type="synonym">Cimex viridulus</name>
    <dbReference type="NCBI Taxonomy" id="85310"/>
    <lineage>
        <taxon>Eukaryota</taxon>
        <taxon>Metazoa</taxon>
        <taxon>Ecdysozoa</taxon>
        <taxon>Arthropoda</taxon>
        <taxon>Hexapoda</taxon>
        <taxon>Insecta</taxon>
        <taxon>Pterygota</taxon>
        <taxon>Neoptera</taxon>
        <taxon>Paraneoptera</taxon>
        <taxon>Hemiptera</taxon>
        <taxon>Heteroptera</taxon>
        <taxon>Panheteroptera</taxon>
        <taxon>Pentatomomorpha</taxon>
        <taxon>Pentatomoidea</taxon>
        <taxon>Pentatomidae</taxon>
        <taxon>Pentatominae</taxon>
        <taxon>Nezara</taxon>
    </lineage>
</organism>
<reference evidence="12" key="1">
    <citation type="submission" date="2022-01" db="EMBL/GenBank/DDBJ databases">
        <authorList>
            <person name="King R."/>
        </authorList>
    </citation>
    <scope>NUCLEOTIDE SEQUENCE</scope>
</reference>
<evidence type="ECO:0000256" key="2">
    <source>
        <dbReference type="ARBA" id="ARBA00022737"/>
    </source>
</evidence>
<dbReference type="InterPro" id="IPR001841">
    <property type="entry name" value="Znf_RING"/>
</dbReference>
<evidence type="ECO:0000256" key="3">
    <source>
        <dbReference type="ARBA" id="ARBA00022763"/>
    </source>
</evidence>
<dbReference type="Pfam" id="PF00533">
    <property type="entry name" value="BRCT"/>
    <property type="match status" value="1"/>
</dbReference>
<dbReference type="PROSITE" id="PS50089">
    <property type="entry name" value="ZF_RING_2"/>
    <property type="match status" value="1"/>
</dbReference>
<dbReference type="GO" id="GO:0031436">
    <property type="term" value="C:BRCA1-BARD1 complex"/>
    <property type="evidence" value="ECO:0007669"/>
    <property type="project" value="TreeGrafter"/>
</dbReference>
<dbReference type="GO" id="GO:0004842">
    <property type="term" value="F:ubiquitin-protein transferase activity"/>
    <property type="evidence" value="ECO:0007669"/>
    <property type="project" value="TreeGrafter"/>
</dbReference>
<comment type="subcellular location">
    <subcellularLocation>
        <location evidence="1">Nucleus</location>
    </subcellularLocation>
</comment>
<evidence type="ECO:0000256" key="7">
    <source>
        <dbReference type="ARBA" id="ARBA00023242"/>
    </source>
</evidence>
<dbReference type="SMART" id="SM00292">
    <property type="entry name" value="BRCT"/>
    <property type="match status" value="1"/>
</dbReference>
<gene>
    <name evidence="12" type="ORF">NEZAVI_LOCUS11673</name>
</gene>
<dbReference type="InterPro" id="IPR001357">
    <property type="entry name" value="BRCT_dom"/>
</dbReference>
<dbReference type="Proteomes" id="UP001152798">
    <property type="component" value="Chromosome 5"/>
</dbReference>
<evidence type="ECO:0000256" key="5">
    <source>
        <dbReference type="ARBA" id="ARBA00022833"/>
    </source>
</evidence>
<dbReference type="GO" id="GO:0008270">
    <property type="term" value="F:zinc ion binding"/>
    <property type="evidence" value="ECO:0007669"/>
    <property type="project" value="UniProtKB-KW"/>
</dbReference>
<dbReference type="InterPro" id="IPR013083">
    <property type="entry name" value="Znf_RING/FYVE/PHD"/>
</dbReference>
<dbReference type="GO" id="GO:0000724">
    <property type="term" value="P:double-strand break repair via homologous recombination"/>
    <property type="evidence" value="ECO:0007669"/>
    <property type="project" value="TreeGrafter"/>
</dbReference>
<sequence length="1121" mass="125431">MPNEVTSLLNALNSYITCPVCKVTDDIEIVLTCGHVICKNCKTKRTKCSVCYSELSATRSHSPSIKFIEELCKELLKVSTGEIKSVELEHNVGNSIVTPNVKEDKPTRNDSGTSGNEKIKKKINFGIIENVEISNDVVKVINEVNRFRNKDKFRKNRNHKKGLIFYKNYCKHKEERKVYRKILKGFGIVGIDKQIKKVKSKHDFVSMKKELNGQLNTIISRLNYQCPNNSNLENTKFNNSLKMNTDSNCSDSEKNIQMNYGTSMNFGGSKDGFGIIKCDLKRNGFNLINNSSGLKRKNVDSGIEEGPHSKAFVRKITIVDDCLINFDKKLGGIVDETEIIQRYLNPPMEGPGKEETNDKIKSPCNNLCATQNNFLSKKPEFPNEGPHVTNKTIIDDTTCGRLSKSEIKNIVSDFMEEISPSSEECGLQSDIMVDMLHNVSNEIVVVGNNLCTTEKNTEICNNLINASSYSVSSSKNHSVNNCSPYKQSDDKTHSITIKIETESNGDNGVIVVSDSDDDDVEVVKKYSDLESSRGKADRTDVNSEEDISIRNCRIVLDDLSPLMLQSPDNNVQMGNEESLENSDVKKSLIMDSNATNGKNESSNEENMVIEDQKSISENNLNLMPTLSKVSLEQKEDKCEVLNTFEGFTEDDILILTVKLALFKMNGCKYSKNLSSSSLYSLDGKQILIKDVSHDEDYPDSPCCPNKISDLTIEISDSEDESSKSLVTSSVQTENDLLTVTPSPSTSKIRPVSLVKLRGFEIENEKFMQNDVLDIRKPLTPNTPLGKESVVSSLSQNSPVLKATPVSRRQLSFMSPTFENKFQYQDDGASTSDVKATSSVPNSSLNDDWQVLHYRMQHMIPSNPEDALHSEFEHSGISPTRLTFTTCGLNSKETALVTKLAQMTKSCLTKDFTHNTTHLVIGATGRGRLEYYLAIAYRAFIVTMDWVTLCLALNKILPVTGFIPTEDEGPLKCLEPSSLPFVGFHVFSKILPTSSSYPIAEITKTLLSLGGARVLPNLDAFHTLQDGNYPRFFIYNSKSVLTQPVLDKCASLHILPIQFMWVYESIGAFRAIPVMDFLDIGIHSRTLIRDYKIPDQLACSRYPRLEGEFHPQILDERYQRSL</sequence>
<evidence type="ECO:0000259" key="11">
    <source>
        <dbReference type="PROSITE" id="PS50172"/>
    </source>
</evidence>
<dbReference type="InterPro" id="IPR036420">
    <property type="entry name" value="BRCT_dom_sf"/>
</dbReference>
<dbReference type="CDD" id="cd16449">
    <property type="entry name" value="RING-HC"/>
    <property type="match status" value="1"/>
</dbReference>
<dbReference type="SUPFAM" id="SSF57850">
    <property type="entry name" value="RING/U-box"/>
    <property type="match status" value="1"/>
</dbReference>
<evidence type="ECO:0000256" key="1">
    <source>
        <dbReference type="ARBA" id="ARBA00004123"/>
    </source>
</evidence>
<keyword evidence="4 8" id="KW-0479">Metal-binding</keyword>
<feature type="region of interest" description="Disordered" evidence="9">
    <location>
        <begin position="97"/>
        <end position="116"/>
    </location>
</feature>
<dbReference type="EMBL" id="OV725081">
    <property type="protein sequence ID" value="CAH1402988.1"/>
    <property type="molecule type" value="Genomic_DNA"/>
</dbReference>
<dbReference type="CDD" id="cd17734">
    <property type="entry name" value="BRCT_Bard1_rpt1"/>
    <property type="match status" value="1"/>
</dbReference>
<evidence type="ECO:0008006" key="14">
    <source>
        <dbReference type="Google" id="ProtNLM"/>
    </source>
</evidence>
<protein>
    <recommendedName>
        <fullName evidence="14">RING-type E3 ubiquitin transferase BRCA1</fullName>
    </recommendedName>
</protein>
<keyword evidence="13" id="KW-1185">Reference proteome</keyword>
<dbReference type="InterPro" id="IPR031099">
    <property type="entry name" value="BRCA1-associated"/>
</dbReference>
<dbReference type="Gene3D" id="3.30.40.10">
    <property type="entry name" value="Zinc/RING finger domain, C3HC4 (zinc finger)"/>
    <property type="match status" value="1"/>
</dbReference>
<dbReference type="OrthoDB" id="6619489at2759"/>
<evidence type="ECO:0000256" key="8">
    <source>
        <dbReference type="PROSITE-ProRule" id="PRU00175"/>
    </source>
</evidence>
<dbReference type="PANTHER" id="PTHR13763">
    <property type="entry name" value="BREAST CANCER TYPE 1 SUSCEPTIBILITY PROTEIN BRCA1"/>
    <property type="match status" value="1"/>
</dbReference>
<dbReference type="PROSITE" id="PS50172">
    <property type="entry name" value="BRCT"/>
    <property type="match status" value="1"/>
</dbReference>
<evidence type="ECO:0000313" key="12">
    <source>
        <dbReference type="EMBL" id="CAH1402988.1"/>
    </source>
</evidence>
<keyword evidence="4 8" id="KW-0863">Zinc-finger</keyword>
<dbReference type="GO" id="GO:0045944">
    <property type="term" value="P:positive regulation of transcription by RNA polymerase II"/>
    <property type="evidence" value="ECO:0007669"/>
    <property type="project" value="TreeGrafter"/>
</dbReference>
<keyword evidence="7" id="KW-0539">Nucleus</keyword>